<dbReference type="EMBL" id="OZ022409">
    <property type="protein sequence ID" value="CAK9440370.1"/>
    <property type="molecule type" value="Genomic_DNA"/>
</dbReference>
<keyword evidence="2" id="KW-0647">Proteasome</keyword>
<evidence type="ECO:0000256" key="1">
    <source>
        <dbReference type="ARBA" id="ARBA00006207"/>
    </source>
</evidence>
<dbReference type="SMART" id="SM00088">
    <property type="entry name" value="PINT"/>
    <property type="match status" value="1"/>
</dbReference>
<dbReference type="SUPFAM" id="SSF46785">
    <property type="entry name" value="Winged helix' DNA-binding domain"/>
    <property type="match status" value="1"/>
</dbReference>
<dbReference type="InterPro" id="IPR035298">
    <property type="entry name" value="PSMD13"/>
</dbReference>
<dbReference type="RefSeq" id="XP_066831408.1">
    <property type="nucleotide sequence ID" value="XM_066974695.1"/>
</dbReference>
<feature type="domain" description="PCI" evidence="3">
    <location>
        <begin position="194"/>
        <end position="368"/>
    </location>
</feature>
<proteinExistence type="inferred from homology"/>
<dbReference type="Pfam" id="PF22037">
    <property type="entry name" value="PSD13_N"/>
    <property type="match status" value="1"/>
</dbReference>
<evidence type="ECO:0000259" key="3">
    <source>
        <dbReference type="PROSITE" id="PS50250"/>
    </source>
</evidence>
<comment type="similarity">
    <text evidence="1">Belongs to the proteasome subunit S11 family.</text>
</comment>
<gene>
    <name evidence="4" type="ORF">LODBEIA_P44700</name>
</gene>
<dbReference type="GeneID" id="92209666"/>
<accession>A0ABP0ZTE4</accession>
<dbReference type="Proteomes" id="UP001497383">
    <property type="component" value="Chromosome 5"/>
</dbReference>
<dbReference type="PANTHER" id="PTHR10539">
    <property type="entry name" value="26S PROTEASOME NON-ATPASE REGULATORY SUBUNIT 13"/>
    <property type="match status" value="1"/>
</dbReference>
<dbReference type="PANTHER" id="PTHR10539:SF0">
    <property type="entry name" value="26S PROTEASOME NON-ATPASE REGULATORY SUBUNIT 13"/>
    <property type="match status" value="1"/>
</dbReference>
<dbReference type="InterPro" id="IPR036390">
    <property type="entry name" value="WH_DNA-bd_sf"/>
</dbReference>
<keyword evidence="5" id="KW-1185">Reference proteome</keyword>
<dbReference type="Pfam" id="PF01399">
    <property type="entry name" value="PCI"/>
    <property type="match status" value="1"/>
</dbReference>
<reference evidence="4 5" key="1">
    <citation type="submission" date="2024-03" db="EMBL/GenBank/DDBJ databases">
        <authorList>
            <person name="Brejova B."/>
        </authorList>
    </citation>
    <scope>NUCLEOTIDE SEQUENCE [LARGE SCALE GENOMIC DNA]</scope>
    <source>
        <strain evidence="4 5">CBS 14171</strain>
    </source>
</reference>
<dbReference type="InterPro" id="IPR000717">
    <property type="entry name" value="PCI_dom"/>
</dbReference>
<dbReference type="InterPro" id="IPR040798">
    <property type="entry name" value="Rpn9_C"/>
</dbReference>
<dbReference type="Pfam" id="PF18261">
    <property type="entry name" value="Rpn9_C"/>
    <property type="match status" value="1"/>
</dbReference>
<dbReference type="InterPro" id="IPR054179">
    <property type="entry name" value="PSD13_N"/>
</dbReference>
<protein>
    <recommendedName>
        <fullName evidence="3">PCI domain-containing protein</fullName>
    </recommendedName>
</protein>
<name>A0ABP0ZTE4_9ASCO</name>
<evidence type="ECO:0000313" key="4">
    <source>
        <dbReference type="EMBL" id="CAK9440370.1"/>
    </source>
</evidence>
<evidence type="ECO:0000313" key="5">
    <source>
        <dbReference type="Proteomes" id="UP001497383"/>
    </source>
</evidence>
<sequence length="408" mass="47064">MDIDSEISTALATIRSELESPELVSTFYHLEDFYERKLWHQLTQVLDELYNKESALAPFELKNKIYSLFISQFQTKLNPIKIVDFLLESFAAGEALDKLVQLRGEFVTHLKKEHNFKDESDPEFVRILEDDDALIYTDLQIARYYLILNQIGDAEQVLTRLEKSKFQDLNNDLNAKINAAYYLAKCELFKILKNYNEFYKNGLLYLSSTTSLTHDEKVKLCYELCIAALLGDKVYNFGELILHDILQVISAPESEYFWLYNLIQNLNSGNLKEFNHWLAIAFDKSPFLQNNQAFLDQKIIIMALLELISIKSSSTSIDKTLTFSEISSFTGTDIDNVELLIIKCFSLNLIQGYINQIDEILIVTWLQPRILNLEQVKTLYNHLVEWDSKVEQLGNVVLESGGSIWAGV</sequence>
<organism evidence="4 5">
    <name type="scientific">Lodderomyces beijingensis</name>
    <dbReference type="NCBI Taxonomy" id="1775926"/>
    <lineage>
        <taxon>Eukaryota</taxon>
        <taxon>Fungi</taxon>
        <taxon>Dikarya</taxon>
        <taxon>Ascomycota</taxon>
        <taxon>Saccharomycotina</taxon>
        <taxon>Pichiomycetes</taxon>
        <taxon>Debaryomycetaceae</taxon>
        <taxon>Candida/Lodderomyces clade</taxon>
        <taxon>Lodderomyces</taxon>
    </lineage>
</organism>
<evidence type="ECO:0000256" key="2">
    <source>
        <dbReference type="ARBA" id="ARBA00022942"/>
    </source>
</evidence>
<dbReference type="PROSITE" id="PS50250">
    <property type="entry name" value="PCI"/>
    <property type="match status" value="1"/>
</dbReference>